<evidence type="ECO:0000256" key="8">
    <source>
        <dbReference type="SAM" id="MobiDB-lite"/>
    </source>
</evidence>
<feature type="compositionally biased region" description="Low complexity" evidence="8">
    <location>
        <begin position="102"/>
        <end position="113"/>
    </location>
</feature>
<evidence type="ECO:0000313" key="10">
    <source>
        <dbReference type="Proteomes" id="UP000008743"/>
    </source>
</evidence>
<dbReference type="GO" id="GO:0004519">
    <property type="term" value="F:endonuclease activity"/>
    <property type="evidence" value="ECO:0007669"/>
    <property type="project" value="UniProtKB-KW"/>
</dbReference>
<dbReference type="GO" id="GO:0030677">
    <property type="term" value="C:ribonuclease P complex"/>
    <property type="evidence" value="ECO:0007669"/>
    <property type="project" value="InterPro"/>
</dbReference>
<accession>A0A0D2X542</accession>
<dbReference type="PANTHER" id="PTHR13348:SF0">
    <property type="entry name" value="RIBONUCLEASE P PROTEIN SUBUNIT P29"/>
    <property type="match status" value="1"/>
</dbReference>
<dbReference type="SMART" id="SM00538">
    <property type="entry name" value="POP4"/>
    <property type="match status" value="1"/>
</dbReference>
<dbReference type="InterPro" id="IPR016848">
    <property type="entry name" value="RNase_P/MRP_Rpp29-subunit"/>
</dbReference>
<comment type="subcellular location">
    <subcellularLocation>
        <location evidence="1">Nucleus</location>
    </subcellularLocation>
</comment>
<dbReference type="InterPro" id="IPR023538">
    <property type="entry name" value="RNP1"/>
</dbReference>
<dbReference type="SUPFAM" id="SSF101744">
    <property type="entry name" value="Rof/RNase P subunit-like"/>
    <property type="match status" value="1"/>
</dbReference>
<keyword evidence="10" id="KW-1185">Reference proteome</keyword>
<feature type="compositionally biased region" description="Basic and acidic residues" evidence="8">
    <location>
        <begin position="31"/>
        <end position="44"/>
    </location>
</feature>
<comment type="similarity">
    <text evidence="2">Belongs to the eukaryotic/archaeal RNase P protein component 1 family.</text>
</comment>
<keyword evidence="3" id="KW-0963">Cytoplasm</keyword>
<sequence length="362" mass="39451">MKKRRREPDVDIPPVAPLPVDMQRQPLTRAPSDDERSKRARMDAEAEPVDVLADAPIPAIPIAIAAAAAAAAAAAVGSPLESPHARALRVQGRARLRSAAAAAAAGSPALSSSTRGGVGRVNSKSMPDEKSVYAPLPEFVAAGSDMLKETPLPPNEFIPHVVKNLQADPEAAEKTIAGKLQNKTLLLDNRIAGDQRAKEKEEKARAKLKTRPAHVRLLTSAERRGLNVFNIDREHQRYDLYVPLHTMWVQYLTEYLALRPNVSISQSLYARLLKADFHGCLLKVDRSKVPSCVGATGIVLQETSNTFKIITEKNTMKTLPKAGSVFTFTVGGLLFELFGSQLCYRPAERIGRKFKAKPSMDL</sequence>
<feature type="region of interest" description="Disordered" evidence="8">
    <location>
        <begin position="102"/>
        <end position="129"/>
    </location>
</feature>
<dbReference type="HAMAP" id="MF_00754">
    <property type="entry name" value="RNase_P_1"/>
    <property type="match status" value="1"/>
</dbReference>
<dbReference type="GO" id="GO:0000172">
    <property type="term" value="C:ribonuclease MRP complex"/>
    <property type="evidence" value="ECO:0007669"/>
    <property type="project" value="InterPro"/>
</dbReference>
<dbReference type="Gene3D" id="2.30.30.210">
    <property type="entry name" value="Ribonuclease P/MRP, subunit p29"/>
    <property type="match status" value="1"/>
</dbReference>
<evidence type="ECO:0000256" key="1">
    <source>
        <dbReference type="ARBA" id="ARBA00004123"/>
    </source>
</evidence>
<dbReference type="GO" id="GO:0001682">
    <property type="term" value="P:tRNA 5'-leader removal"/>
    <property type="evidence" value="ECO:0007669"/>
    <property type="project" value="InterPro"/>
</dbReference>
<evidence type="ECO:0000256" key="2">
    <source>
        <dbReference type="ARBA" id="ARBA00006181"/>
    </source>
</evidence>
<dbReference type="GO" id="GO:0006364">
    <property type="term" value="P:rRNA processing"/>
    <property type="evidence" value="ECO:0007669"/>
    <property type="project" value="TreeGrafter"/>
</dbReference>
<dbReference type="InterPro" id="IPR036980">
    <property type="entry name" value="RNase_P/MRP_Rpp29_sf"/>
</dbReference>
<keyword evidence="6" id="KW-0255">Endonuclease</keyword>
<dbReference type="OrthoDB" id="124041at2759"/>
<dbReference type="GO" id="GO:0016787">
    <property type="term" value="F:hydrolase activity"/>
    <property type="evidence" value="ECO:0007669"/>
    <property type="project" value="UniProtKB-KW"/>
</dbReference>
<dbReference type="GO" id="GO:0033204">
    <property type="term" value="F:ribonuclease P RNA binding"/>
    <property type="evidence" value="ECO:0007669"/>
    <property type="project" value="InterPro"/>
</dbReference>
<dbReference type="InterPro" id="IPR023534">
    <property type="entry name" value="Rof/RNase_P-like"/>
</dbReference>
<dbReference type="AlphaFoldDB" id="A0A0D2X542"/>
<evidence type="ECO:0000256" key="4">
    <source>
        <dbReference type="ARBA" id="ARBA00022694"/>
    </source>
</evidence>
<keyword evidence="5" id="KW-0540">Nuclease</keyword>
<proteinExistence type="inferred from homology"/>
<evidence type="ECO:0000256" key="5">
    <source>
        <dbReference type="ARBA" id="ARBA00022722"/>
    </source>
</evidence>
<feature type="region of interest" description="Disordered" evidence="8">
    <location>
        <begin position="1"/>
        <end position="46"/>
    </location>
</feature>
<dbReference type="Pfam" id="PF01868">
    <property type="entry name" value="RNase_P-MRP_p29"/>
    <property type="match status" value="1"/>
</dbReference>
<dbReference type="PANTHER" id="PTHR13348">
    <property type="entry name" value="RIBONUCLEASE P SUBUNIT P29"/>
    <property type="match status" value="1"/>
</dbReference>
<dbReference type="EMBL" id="KE346373">
    <property type="protein sequence ID" value="KJE97154.1"/>
    <property type="molecule type" value="Genomic_DNA"/>
</dbReference>
<dbReference type="FunCoup" id="A0A0D2X542">
    <property type="interactions" value="255"/>
</dbReference>
<evidence type="ECO:0000313" key="9">
    <source>
        <dbReference type="EMBL" id="KJE97154.1"/>
    </source>
</evidence>
<evidence type="ECO:0000256" key="7">
    <source>
        <dbReference type="ARBA" id="ARBA00022801"/>
    </source>
</evidence>
<dbReference type="PhylomeDB" id="A0A0D2X542"/>
<evidence type="ECO:0000256" key="6">
    <source>
        <dbReference type="ARBA" id="ARBA00022759"/>
    </source>
</evidence>
<dbReference type="RefSeq" id="XP_004343484.2">
    <property type="nucleotide sequence ID" value="XM_004343434.2"/>
</dbReference>
<protein>
    <submittedName>
        <fullName evidence="9">Uncharacterized protein</fullName>
    </submittedName>
</protein>
<dbReference type="GO" id="GO:0005634">
    <property type="term" value="C:nucleus"/>
    <property type="evidence" value="ECO:0007669"/>
    <property type="project" value="UniProtKB-SubCell"/>
</dbReference>
<evidence type="ECO:0000256" key="3">
    <source>
        <dbReference type="ARBA" id="ARBA00022490"/>
    </source>
</evidence>
<dbReference type="STRING" id="595528.A0A0D2X542"/>
<gene>
    <name evidence="9" type="ORF">CAOG_007610</name>
</gene>
<organism evidence="9 10">
    <name type="scientific">Capsaspora owczarzaki (strain ATCC 30864)</name>
    <dbReference type="NCBI Taxonomy" id="595528"/>
    <lineage>
        <taxon>Eukaryota</taxon>
        <taxon>Filasterea</taxon>
        <taxon>Capsaspora</taxon>
    </lineage>
</organism>
<dbReference type="Proteomes" id="UP000008743">
    <property type="component" value="Unassembled WGS sequence"/>
</dbReference>
<dbReference type="InParanoid" id="A0A0D2X542"/>
<keyword evidence="4" id="KW-0819">tRNA processing</keyword>
<dbReference type="InterPro" id="IPR002730">
    <property type="entry name" value="Rpp29/RNP1"/>
</dbReference>
<keyword evidence="7" id="KW-0378">Hydrolase</keyword>
<reference evidence="10" key="1">
    <citation type="submission" date="2011-02" db="EMBL/GenBank/DDBJ databases">
        <title>The Genome Sequence of Capsaspora owczarzaki ATCC 30864.</title>
        <authorList>
            <person name="Russ C."/>
            <person name="Cuomo C."/>
            <person name="Burger G."/>
            <person name="Gray M.W."/>
            <person name="Holland P.W.H."/>
            <person name="King N."/>
            <person name="Lang F.B.F."/>
            <person name="Roger A.J."/>
            <person name="Ruiz-Trillo I."/>
            <person name="Young S.K."/>
            <person name="Zeng Q."/>
            <person name="Gargeya S."/>
            <person name="Alvarado L."/>
            <person name="Berlin A."/>
            <person name="Chapman S.B."/>
            <person name="Chen Z."/>
            <person name="Freedman E."/>
            <person name="Gellesch M."/>
            <person name="Goldberg J."/>
            <person name="Griggs A."/>
            <person name="Gujja S."/>
            <person name="Heilman E."/>
            <person name="Heiman D."/>
            <person name="Howarth C."/>
            <person name="Mehta T."/>
            <person name="Neiman D."/>
            <person name="Pearson M."/>
            <person name="Roberts A."/>
            <person name="Saif S."/>
            <person name="Shea T."/>
            <person name="Shenoy N."/>
            <person name="Sisk P."/>
            <person name="Stolte C."/>
            <person name="Sykes S."/>
            <person name="White J."/>
            <person name="Yandava C."/>
            <person name="Haas B."/>
            <person name="Nusbaum C."/>
            <person name="Birren B."/>
        </authorList>
    </citation>
    <scope>NUCLEOTIDE SEQUENCE</scope>
    <source>
        <strain evidence="10">ATCC 30864</strain>
    </source>
</reference>
<name>A0A0D2X542_CAPO3</name>